<comment type="caution">
    <text evidence="2">The sequence shown here is derived from an EMBL/GenBank/DDBJ whole genome shotgun (WGS) entry which is preliminary data.</text>
</comment>
<feature type="compositionally biased region" description="Polar residues" evidence="1">
    <location>
        <begin position="154"/>
        <end position="172"/>
    </location>
</feature>
<accession>A0AAV7QES7</accession>
<feature type="region of interest" description="Disordered" evidence="1">
    <location>
        <begin position="138"/>
        <end position="172"/>
    </location>
</feature>
<reference evidence="2" key="1">
    <citation type="journal article" date="2022" name="bioRxiv">
        <title>Sequencing and chromosome-scale assembly of the giantPleurodeles waltlgenome.</title>
        <authorList>
            <person name="Brown T."/>
            <person name="Elewa A."/>
            <person name="Iarovenko S."/>
            <person name="Subramanian E."/>
            <person name="Araus A.J."/>
            <person name="Petzold A."/>
            <person name="Susuki M."/>
            <person name="Suzuki K.-i.T."/>
            <person name="Hayashi T."/>
            <person name="Toyoda A."/>
            <person name="Oliveira C."/>
            <person name="Osipova E."/>
            <person name="Leigh N.D."/>
            <person name="Simon A."/>
            <person name="Yun M.H."/>
        </authorList>
    </citation>
    <scope>NUCLEOTIDE SEQUENCE</scope>
    <source>
        <strain evidence="2">20211129_DDA</strain>
        <tissue evidence="2">Liver</tissue>
    </source>
</reference>
<dbReference type="EMBL" id="JANPWB010000010">
    <property type="protein sequence ID" value="KAJ1137584.1"/>
    <property type="molecule type" value="Genomic_DNA"/>
</dbReference>
<name>A0AAV7QES7_PLEWA</name>
<gene>
    <name evidence="2" type="ORF">NDU88_003982</name>
</gene>
<evidence type="ECO:0000313" key="3">
    <source>
        <dbReference type="Proteomes" id="UP001066276"/>
    </source>
</evidence>
<dbReference type="Proteomes" id="UP001066276">
    <property type="component" value="Chromosome 6"/>
</dbReference>
<keyword evidence="3" id="KW-1185">Reference proteome</keyword>
<protein>
    <submittedName>
        <fullName evidence="2">Uncharacterized protein</fullName>
    </submittedName>
</protein>
<evidence type="ECO:0000256" key="1">
    <source>
        <dbReference type="SAM" id="MobiDB-lite"/>
    </source>
</evidence>
<dbReference type="AlphaFoldDB" id="A0AAV7QES7"/>
<organism evidence="2 3">
    <name type="scientific">Pleurodeles waltl</name>
    <name type="common">Iberian ribbed newt</name>
    <dbReference type="NCBI Taxonomy" id="8319"/>
    <lineage>
        <taxon>Eukaryota</taxon>
        <taxon>Metazoa</taxon>
        <taxon>Chordata</taxon>
        <taxon>Craniata</taxon>
        <taxon>Vertebrata</taxon>
        <taxon>Euteleostomi</taxon>
        <taxon>Amphibia</taxon>
        <taxon>Batrachia</taxon>
        <taxon>Caudata</taxon>
        <taxon>Salamandroidea</taxon>
        <taxon>Salamandridae</taxon>
        <taxon>Pleurodelinae</taxon>
        <taxon>Pleurodeles</taxon>
    </lineage>
</organism>
<proteinExistence type="predicted"/>
<sequence length="196" mass="23020">MKTRANKVKAEQDENRRWYPPAIPYRKTLVSTEIRKYENDGLEGDDTECFDRVCEVSFEVIPEAKWREETLGDVVLQEVIKLLQDNSKKQDLQKENEWQADPASIPKRKQAMAKEEDQALTLAADFLQAQEEHWRQRQYQRKHQVVGRHDRTRPTVSGRKSGNRENISSGQNVNAIGAPRRMRLMKINRWKDQSMV</sequence>
<evidence type="ECO:0000313" key="2">
    <source>
        <dbReference type="EMBL" id="KAJ1137584.1"/>
    </source>
</evidence>